<proteinExistence type="predicted"/>
<feature type="transmembrane region" description="Helical" evidence="1">
    <location>
        <begin position="40"/>
        <end position="61"/>
    </location>
</feature>
<keyword evidence="4" id="KW-1185">Reference proteome</keyword>
<dbReference type="AlphaFoldDB" id="A0A2A2JWP2"/>
<accession>A0A2A2JWP2</accession>
<evidence type="ECO:0000259" key="2">
    <source>
        <dbReference type="Pfam" id="PF00892"/>
    </source>
</evidence>
<feature type="domain" description="EamA" evidence="2">
    <location>
        <begin position="163"/>
        <end position="298"/>
    </location>
</feature>
<organism evidence="3 4">
    <name type="scientific">Diploscapter pachys</name>
    <dbReference type="NCBI Taxonomy" id="2018661"/>
    <lineage>
        <taxon>Eukaryota</taxon>
        <taxon>Metazoa</taxon>
        <taxon>Ecdysozoa</taxon>
        <taxon>Nematoda</taxon>
        <taxon>Chromadorea</taxon>
        <taxon>Rhabditida</taxon>
        <taxon>Rhabditina</taxon>
        <taxon>Rhabditomorpha</taxon>
        <taxon>Rhabditoidea</taxon>
        <taxon>Rhabditidae</taxon>
        <taxon>Diploscapter</taxon>
    </lineage>
</organism>
<dbReference type="InterPro" id="IPR037185">
    <property type="entry name" value="EmrE-like"/>
</dbReference>
<evidence type="ECO:0000313" key="4">
    <source>
        <dbReference type="Proteomes" id="UP000218231"/>
    </source>
</evidence>
<keyword evidence="1" id="KW-0812">Transmembrane</keyword>
<dbReference type="GO" id="GO:0016020">
    <property type="term" value="C:membrane"/>
    <property type="evidence" value="ECO:0007669"/>
    <property type="project" value="InterPro"/>
</dbReference>
<feature type="transmembrane region" description="Helical" evidence="1">
    <location>
        <begin position="259"/>
        <end position="275"/>
    </location>
</feature>
<comment type="caution">
    <text evidence="3">The sequence shown here is derived from an EMBL/GenBank/DDBJ whole genome shotgun (WGS) entry which is preliminary data.</text>
</comment>
<dbReference type="InterPro" id="IPR000620">
    <property type="entry name" value="EamA_dom"/>
</dbReference>
<dbReference type="EMBL" id="LIAE01010167">
    <property type="protein sequence ID" value="PAV66073.1"/>
    <property type="molecule type" value="Genomic_DNA"/>
</dbReference>
<feature type="transmembrane region" description="Helical" evidence="1">
    <location>
        <begin position="160"/>
        <end position="180"/>
    </location>
</feature>
<feature type="transmembrane region" description="Helical" evidence="1">
    <location>
        <begin position="73"/>
        <end position="94"/>
    </location>
</feature>
<feature type="transmembrane region" description="Helical" evidence="1">
    <location>
        <begin position="12"/>
        <end position="34"/>
    </location>
</feature>
<protein>
    <recommendedName>
        <fullName evidence="2">EamA domain-containing protein</fullName>
    </recommendedName>
</protein>
<keyword evidence="1" id="KW-1133">Transmembrane helix</keyword>
<feature type="transmembrane region" description="Helical" evidence="1">
    <location>
        <begin position="281"/>
        <end position="299"/>
    </location>
</feature>
<dbReference type="SUPFAM" id="SSF103481">
    <property type="entry name" value="Multidrug resistance efflux transporter EmrE"/>
    <property type="match status" value="2"/>
</dbReference>
<feature type="domain" description="EamA" evidence="2">
    <location>
        <begin position="12"/>
        <end position="144"/>
    </location>
</feature>
<reference evidence="3 4" key="1">
    <citation type="journal article" date="2017" name="Curr. Biol.">
        <title>Genome architecture and evolution of a unichromosomal asexual nematode.</title>
        <authorList>
            <person name="Fradin H."/>
            <person name="Zegar C."/>
            <person name="Gutwein M."/>
            <person name="Lucas J."/>
            <person name="Kovtun M."/>
            <person name="Corcoran D."/>
            <person name="Baugh L.R."/>
            <person name="Kiontke K."/>
            <person name="Gunsalus K."/>
            <person name="Fitch D.H."/>
            <person name="Piano F."/>
        </authorList>
    </citation>
    <scope>NUCLEOTIDE SEQUENCE [LARGE SCALE GENOMIC DNA]</scope>
    <source>
        <strain evidence="3">PF1309</strain>
    </source>
</reference>
<gene>
    <name evidence="3" type="ORF">WR25_23538</name>
</gene>
<dbReference type="PANTHER" id="PTHR22911:SF79">
    <property type="entry name" value="MOBA-LIKE NTP TRANSFERASE DOMAIN-CONTAINING PROTEIN"/>
    <property type="match status" value="1"/>
</dbReference>
<sequence>MTSSALLPRHIAVMIIALIACSFAGNHVAARIAFDHDTGLLMAMLCRSGVTMLALIALVMWRRESLRLTPQTWAWQLLLGLLIAIQSFCIYSAVARIPVALALLVVNLSPILLAILTWALGGPRPTRRASLLMGLILFGLVLVLDLPSRLANPGTIDASWIEGVLFSITTAAIFACALWVTDHRLARMPGAVRSMLTLAVVFIASAIAGAAGLVPGGMSLPSALAGWIALGCLVVLYGTAFSALFILVTRLDIARNAPVMNMEPVAGLLFGWLILDQLLGGIQVIGGLIVICGIVMLAYKRTA</sequence>
<feature type="transmembrane region" description="Helical" evidence="1">
    <location>
        <begin position="100"/>
        <end position="119"/>
    </location>
</feature>
<feature type="transmembrane region" description="Helical" evidence="1">
    <location>
        <begin position="226"/>
        <end position="247"/>
    </location>
</feature>
<feature type="transmembrane region" description="Helical" evidence="1">
    <location>
        <begin position="192"/>
        <end position="214"/>
    </location>
</feature>
<feature type="transmembrane region" description="Helical" evidence="1">
    <location>
        <begin position="131"/>
        <end position="148"/>
    </location>
</feature>
<dbReference type="Pfam" id="PF00892">
    <property type="entry name" value="EamA"/>
    <property type="match status" value="2"/>
</dbReference>
<evidence type="ECO:0000256" key="1">
    <source>
        <dbReference type="SAM" id="Phobius"/>
    </source>
</evidence>
<name>A0A2A2JWP2_9BILA</name>
<dbReference type="PANTHER" id="PTHR22911">
    <property type="entry name" value="ACYL-MALONYL CONDENSING ENZYME-RELATED"/>
    <property type="match status" value="1"/>
</dbReference>
<evidence type="ECO:0000313" key="3">
    <source>
        <dbReference type="EMBL" id="PAV66073.1"/>
    </source>
</evidence>
<dbReference type="Proteomes" id="UP000218231">
    <property type="component" value="Unassembled WGS sequence"/>
</dbReference>
<keyword evidence="1" id="KW-0472">Membrane</keyword>